<evidence type="ECO:0000313" key="2">
    <source>
        <dbReference type="Proteomes" id="UP000183639"/>
    </source>
</evidence>
<reference evidence="1 2" key="1">
    <citation type="submission" date="2016-10" db="EMBL/GenBank/DDBJ databases">
        <authorList>
            <person name="de Groot N.N."/>
        </authorList>
    </citation>
    <scope>NUCLEOTIDE SEQUENCE [LARGE SCALE GENOMIC DNA]</scope>
    <source>
        <strain evidence="1 2">Z108</strain>
    </source>
</reference>
<dbReference type="OrthoDB" id="3187690at2"/>
<dbReference type="NCBIfam" id="TIGR02547">
    <property type="entry name" value="casA_cse1"/>
    <property type="match status" value="1"/>
</dbReference>
<gene>
    <name evidence="1" type="ORF">SAMN04487861_10578</name>
</gene>
<dbReference type="EMBL" id="FOQK01000005">
    <property type="protein sequence ID" value="SFH81418.1"/>
    <property type="molecule type" value="Genomic_DNA"/>
</dbReference>
<dbReference type="InterPro" id="IPR013381">
    <property type="entry name" value="CRISPR-assoc_prot_Cse1"/>
</dbReference>
<proteinExistence type="predicted"/>
<evidence type="ECO:0000313" key="1">
    <source>
        <dbReference type="EMBL" id="SFH81418.1"/>
    </source>
</evidence>
<organism evidence="1 2">
    <name type="scientific">Selenomonas ruminantium</name>
    <dbReference type="NCBI Taxonomy" id="971"/>
    <lineage>
        <taxon>Bacteria</taxon>
        <taxon>Bacillati</taxon>
        <taxon>Bacillota</taxon>
        <taxon>Negativicutes</taxon>
        <taxon>Selenomonadales</taxon>
        <taxon>Selenomonadaceae</taxon>
        <taxon>Selenomonas</taxon>
    </lineage>
</organism>
<dbReference type="Pfam" id="PF09481">
    <property type="entry name" value="CRISPR_Cse1"/>
    <property type="match status" value="1"/>
</dbReference>
<dbReference type="RefSeq" id="WP_082336155.1">
    <property type="nucleotide sequence ID" value="NZ_FOQK01000005.1"/>
</dbReference>
<dbReference type="AlphaFoldDB" id="A0A1I3D480"/>
<sequence length="497" mass="56601">MMFDIRTEPWIPVQDMMTGNVREVGLRELLEHAQDYRQISGENAMETYSMYRFLSVFLLRVYQPKDWETKYEMLAEGRFAMKRVEDYFCQCELAGVSFDLFDAERPFMQASPNDEYDADKNIKSIASLDGTRASGNNSIHHDHTLEAEATMTPAQAMRGLLTAQIFATAMSGGYPSNVYGAPPMFFLPEGRNLFETLVLSMPAAKKEDSGKPVWENPREIIPKADVATADQLYGMLFPARRIRLCPPEEGMVRRMYYQPGLHFIGFAGWEDPHVARRPNKDGDFVSIKPSLDREPWRNLISLNQFYAKGAPSVLRDFAEILREDNRHDMPVMMFGLATSNASLLGLQQGKIHLDNRIVADAEKVDVLVKALSLVEALGRQLNSKNNGLVAIIAPENSSRGQHEADAYRHRFFAYCEGKVPGYMDQLAQAVSLDDYRVLKQEWQQLLLTGVSNLVQEAEHRYCFRAADLVRAQQQERFLFGKLYKILREAGYCADDEE</sequence>
<dbReference type="Proteomes" id="UP000183639">
    <property type="component" value="Unassembled WGS sequence"/>
</dbReference>
<protein>
    <submittedName>
        <fullName evidence="1">CRISPR type I-E/ECOLI-associated protein CasA/Cse1</fullName>
    </submittedName>
</protein>
<name>A0A1I3D480_SELRU</name>
<accession>A0A1I3D480</accession>